<dbReference type="CDD" id="cd00303">
    <property type="entry name" value="retropepsin_like"/>
    <property type="match status" value="1"/>
</dbReference>
<feature type="region of interest" description="Disordered" evidence="1">
    <location>
        <begin position="1"/>
        <end position="84"/>
    </location>
</feature>
<feature type="compositionally biased region" description="Polar residues" evidence="1">
    <location>
        <begin position="293"/>
        <end position="305"/>
    </location>
</feature>
<evidence type="ECO:0000313" key="3">
    <source>
        <dbReference type="Proteomes" id="UP000585474"/>
    </source>
</evidence>
<accession>A0A7J0D9P2</accession>
<comment type="caution">
    <text evidence="2">The sequence shown here is derived from an EMBL/GenBank/DDBJ whole genome shotgun (WGS) entry which is preliminary data.</text>
</comment>
<organism evidence="2 3">
    <name type="scientific">Actinidia rufa</name>
    <dbReference type="NCBI Taxonomy" id="165716"/>
    <lineage>
        <taxon>Eukaryota</taxon>
        <taxon>Viridiplantae</taxon>
        <taxon>Streptophyta</taxon>
        <taxon>Embryophyta</taxon>
        <taxon>Tracheophyta</taxon>
        <taxon>Spermatophyta</taxon>
        <taxon>Magnoliopsida</taxon>
        <taxon>eudicotyledons</taxon>
        <taxon>Gunneridae</taxon>
        <taxon>Pentapetalae</taxon>
        <taxon>asterids</taxon>
        <taxon>Ericales</taxon>
        <taxon>Actinidiaceae</taxon>
        <taxon>Actinidia</taxon>
    </lineage>
</organism>
<feature type="compositionally biased region" description="Basic and acidic residues" evidence="1">
    <location>
        <begin position="318"/>
        <end position="344"/>
    </location>
</feature>
<dbReference type="Gene3D" id="2.40.70.10">
    <property type="entry name" value="Acid Proteases"/>
    <property type="match status" value="1"/>
</dbReference>
<dbReference type="PANTHER" id="PTHR33240:SF15">
    <property type="entry name" value="GAG-PRO-LIKE PROTEIN"/>
    <property type="match status" value="1"/>
</dbReference>
<evidence type="ECO:0000256" key="1">
    <source>
        <dbReference type="SAM" id="MobiDB-lite"/>
    </source>
</evidence>
<evidence type="ECO:0000313" key="2">
    <source>
        <dbReference type="EMBL" id="GFS29531.1"/>
    </source>
</evidence>
<dbReference type="EMBL" id="BJWL01000091">
    <property type="protein sequence ID" value="GFS29531.1"/>
    <property type="molecule type" value="Genomic_DNA"/>
</dbReference>
<feature type="region of interest" description="Disordered" evidence="1">
    <location>
        <begin position="267"/>
        <end position="350"/>
    </location>
</feature>
<protein>
    <recommendedName>
        <fullName evidence="4">Retrotransposon gag domain-containing protein</fullName>
    </recommendedName>
</protein>
<proteinExistence type="predicted"/>
<dbReference type="OrthoDB" id="1746852at2759"/>
<evidence type="ECO:0008006" key="4">
    <source>
        <dbReference type="Google" id="ProtNLM"/>
    </source>
</evidence>
<name>A0A7J0D9P2_9ERIC</name>
<dbReference type="Proteomes" id="UP000585474">
    <property type="component" value="Unassembled WGS sequence"/>
</dbReference>
<feature type="compositionally biased region" description="Basic residues" evidence="1">
    <location>
        <begin position="18"/>
        <end position="34"/>
    </location>
</feature>
<dbReference type="PANTHER" id="PTHR33240">
    <property type="entry name" value="OS08G0508500 PROTEIN"/>
    <property type="match status" value="1"/>
</dbReference>
<dbReference type="AlphaFoldDB" id="A0A7J0D9P2"/>
<dbReference type="InterPro" id="IPR021109">
    <property type="entry name" value="Peptidase_aspartic_dom_sf"/>
</dbReference>
<gene>
    <name evidence="2" type="ORF">Acr_00g0007120</name>
</gene>
<feature type="compositionally biased region" description="Basic and acidic residues" evidence="1">
    <location>
        <begin position="41"/>
        <end position="61"/>
    </location>
</feature>
<keyword evidence="3" id="KW-1185">Reference proteome</keyword>
<reference evidence="3" key="1">
    <citation type="submission" date="2019-07" db="EMBL/GenBank/DDBJ databases">
        <title>De Novo Assembly of kiwifruit Actinidia rufa.</title>
        <authorList>
            <person name="Sugita-Konishi S."/>
            <person name="Sato K."/>
            <person name="Mori E."/>
            <person name="Abe Y."/>
            <person name="Kisaki G."/>
            <person name="Hamano K."/>
            <person name="Suezawa K."/>
            <person name="Otani M."/>
            <person name="Fukuda T."/>
            <person name="Manabe T."/>
            <person name="Gomi K."/>
            <person name="Tabuchi M."/>
            <person name="Akimitsu K."/>
            <person name="Kataoka I."/>
        </authorList>
    </citation>
    <scope>NUCLEOTIDE SEQUENCE [LARGE SCALE GENOMIC DNA]</scope>
    <source>
        <strain evidence="3">cv. Fuchu</strain>
    </source>
</reference>
<feature type="compositionally biased region" description="Basic residues" evidence="1">
    <location>
        <begin position="63"/>
        <end position="75"/>
    </location>
</feature>
<sequence>MSPERLGTDGGNYWLMRRGQRRPPRSKSRIRGSRRPANENPKGEATRRAIWARESHDDNRIKVSSKRKSSSHRSRRSEDLRDALNAKRNQVIDLRQKLNSQREASVVRSVLPMESVARQVALVRRGVNLGFRTPFSREIEGMDPLEKFIPPRFTLYDGKTDPQSHLTESFVARFIINTKAPRAVGSLLTLKKGKNESIRNYSKRYWETYNEIEECSEEMTVASYKLGLSLGDKLWENLMLDPLTGLRDLMSRVEMFARLEDDIREAKKTEGKSGRGEARRGSNQKKERRIQFINHTSRSQSQWGATQRGEISAGEFVDNEKTRAEEVAKTEDNRRPDRVRREVEEAADAEDEDLSLGTIHMIGGPNDPSLKNKIRNEIRMIRQMHEVLSVQSVPKKMKAAEVEKECITFSRADLERVQHPHSDPLVVQLRIGRYDIKRILIDIGSSVEVMYYDLFKQLKLPLDQLKIARAPLVEFNAQAHWPLGILSLKTRVDSQKLMTEFVVIDIPSPYNAIMGRDWLHRMKGVASTLHQVIKFLMPREDIKVLEDVGRDPEAKVIEDLVRYELDEPSSD</sequence>
<feature type="compositionally biased region" description="Basic and acidic residues" evidence="1">
    <location>
        <begin position="267"/>
        <end position="280"/>
    </location>
</feature>